<dbReference type="Pfam" id="PF12796">
    <property type="entry name" value="Ank_2"/>
    <property type="match status" value="1"/>
</dbReference>
<feature type="repeat" description="ANK" evidence="2">
    <location>
        <begin position="1090"/>
        <end position="1122"/>
    </location>
</feature>
<dbReference type="Pfam" id="PF24883">
    <property type="entry name" value="NPHP3_N"/>
    <property type="match status" value="1"/>
</dbReference>
<feature type="domain" description="Nephrocystin 3-like N-terminal" evidence="4">
    <location>
        <begin position="322"/>
        <end position="494"/>
    </location>
</feature>
<dbReference type="Gene3D" id="3.40.50.300">
    <property type="entry name" value="P-loop containing nucleotide triphosphate hydrolases"/>
    <property type="match status" value="1"/>
</dbReference>
<dbReference type="InterPro" id="IPR027417">
    <property type="entry name" value="P-loop_NTPase"/>
</dbReference>
<evidence type="ECO:0000313" key="6">
    <source>
        <dbReference type="Proteomes" id="UP000813461"/>
    </source>
</evidence>
<accession>A0A8K0VYM1</accession>
<dbReference type="Pfam" id="PF06985">
    <property type="entry name" value="HET"/>
    <property type="match status" value="1"/>
</dbReference>
<evidence type="ECO:0000256" key="1">
    <source>
        <dbReference type="ARBA" id="ARBA00022737"/>
    </source>
</evidence>
<evidence type="ECO:0000256" key="2">
    <source>
        <dbReference type="PROSITE-ProRule" id="PRU00023"/>
    </source>
</evidence>
<dbReference type="InterPro" id="IPR036770">
    <property type="entry name" value="Ankyrin_rpt-contain_sf"/>
</dbReference>
<evidence type="ECO:0000259" key="4">
    <source>
        <dbReference type="Pfam" id="PF24883"/>
    </source>
</evidence>
<comment type="caution">
    <text evidence="5">The sequence shown here is derived from an EMBL/GenBank/DDBJ whole genome shotgun (WGS) entry which is preliminary data.</text>
</comment>
<dbReference type="Proteomes" id="UP000813461">
    <property type="component" value="Unassembled WGS sequence"/>
</dbReference>
<keyword evidence="1" id="KW-0677">Repeat</keyword>
<dbReference type="InterPro" id="IPR010730">
    <property type="entry name" value="HET"/>
</dbReference>
<keyword evidence="2" id="KW-0040">ANK repeat</keyword>
<sequence>MRLLRILDDGELSLVEYVGNSVPPYAILSHTWGSDSDEVTFRDVTEGVGRSKAGYRKLTFCSKQSACDGLQYFWIDTCCIDKTSSAELAEAINSMFRWYQNAEKCYVYLSDVSVNINGIGGELRGSRWFTRGWTLQELIAPASVEFFSKEEERLGDKQSLEETLSEITGVAIRALRGTTLSQFSVEERMSWAVRRETKREEDAAYCLLGIFGIHMPLIYGEGRKKALNRLQREIRQSLKDTLPRSDPEFAALSCSTDQYLPFKSSERMMPEDHGHASRASGLESKAGFSTLSEEQRKELIASLHFKQRDARLLTLKSAQTRTCRWLLKNTHYKDWMNADKLKQHHGFFWIKGKPGTGKSIMMKFLFSEAKKVMKRSLVLSFFFNARGGSLEKSTSGLYRALLLQLLEKAPEIWDTLDFYGASGFEIIKDAGWRHETLQDLFKQALQTLRDHRVVCYVDALDECPEDDVREMVSFFEELGRLERAAEFRVCFSSRHYPEISIQTGLQLVLESEQDHTNDITLYINTHLNVGKDTQAEDIKAEILHKSSGIFLWVSLVIPMLNKEYDRGRIKALKKRLGEIPAGLHDLFLDMLTRDHKNMEELLVCVQVILFAARPLKPEEFRVAVETCCDDDLPPGQCDAIHLMPENLRKFVLDASKGLAEITKSKESTVQFIHESVRDFLLKEGGLRRLLPDAENYEGKGHNTLKSICLLHISSFNDSNDGNNGGETLGSSRLTHAFYLLQTELAKKYPLLQYSAQYIFYHANWAQKLGVGQVVFLENFDMQAWREACCYTGRVEYLGISHLLHALAETGSANLIRVHPEKDRHFDLPGHRYGPPLLAALFAGHGAAARAFVDLPPLPEQESTEATQGKLRRSHALKKETLKKSRNLLSFLCEYGDTDILRKVLESRHFDMDFTMATQCFDFASSEAVVDMLAEFGACSIISNNSMDDVTELPSLCNAKMPTCATIRHLEQSLKKHPDLIDRFKTWDVFESPLVYAAARGFEQIARLCVEDTNITDRQTAFLSAVRGRINQSGRISIMRCLLEVGVQPENALNNDFAWLLFDIINQPYNEDVVRLLLSSASLNLETKNSEGLTILLWAIQQGRKAYVQMFLSAGSDPMARTRDGAPALILAVKLGDLSSFRSILECAKCEPDARDKNGRTALSWCATVADECAITMISDLLKSPHVDPNSKEKSGQTVLMRAVQSGNLKLVGTLLSSTIIDPDLGSRGRSTPLRLAFKLYREDRHQVFWAISRLLLLTFKVNPDCRDKLPTPAELASEYGFKDLLTLLEVFQRGRTMMEQISYPYSRCSEELANLRWTGGP</sequence>
<evidence type="ECO:0000259" key="3">
    <source>
        <dbReference type="Pfam" id="PF06985"/>
    </source>
</evidence>
<dbReference type="PROSITE" id="PS50088">
    <property type="entry name" value="ANK_REPEAT"/>
    <property type="match status" value="1"/>
</dbReference>
<keyword evidence="6" id="KW-1185">Reference proteome</keyword>
<protein>
    <recommendedName>
        <fullName evidence="7">Heterokaryon incompatibility domain-containing protein</fullName>
    </recommendedName>
</protein>
<evidence type="ECO:0000313" key="5">
    <source>
        <dbReference type="EMBL" id="KAH7086982.1"/>
    </source>
</evidence>
<dbReference type="OrthoDB" id="194358at2759"/>
<name>A0A8K0VYM1_9PLEO</name>
<dbReference type="SMART" id="SM00248">
    <property type="entry name" value="ANK"/>
    <property type="match status" value="6"/>
</dbReference>
<dbReference type="InterPro" id="IPR056884">
    <property type="entry name" value="NPHP3-like_N"/>
</dbReference>
<gene>
    <name evidence="5" type="ORF">FB567DRAFT_526687</name>
</gene>
<dbReference type="PANTHER" id="PTHR10622">
    <property type="entry name" value="HET DOMAIN-CONTAINING PROTEIN"/>
    <property type="match status" value="1"/>
</dbReference>
<dbReference type="SUPFAM" id="SSF48403">
    <property type="entry name" value="Ankyrin repeat"/>
    <property type="match status" value="1"/>
</dbReference>
<proteinExistence type="predicted"/>
<dbReference type="SUPFAM" id="SSF52540">
    <property type="entry name" value="P-loop containing nucleoside triphosphate hydrolases"/>
    <property type="match status" value="1"/>
</dbReference>
<organism evidence="5 6">
    <name type="scientific">Paraphoma chrysanthemicola</name>
    <dbReference type="NCBI Taxonomy" id="798071"/>
    <lineage>
        <taxon>Eukaryota</taxon>
        <taxon>Fungi</taxon>
        <taxon>Dikarya</taxon>
        <taxon>Ascomycota</taxon>
        <taxon>Pezizomycotina</taxon>
        <taxon>Dothideomycetes</taxon>
        <taxon>Pleosporomycetidae</taxon>
        <taxon>Pleosporales</taxon>
        <taxon>Pleosporineae</taxon>
        <taxon>Phaeosphaeriaceae</taxon>
        <taxon>Paraphoma</taxon>
    </lineage>
</organism>
<dbReference type="InterPro" id="IPR002110">
    <property type="entry name" value="Ankyrin_rpt"/>
</dbReference>
<feature type="domain" description="Heterokaryon incompatibility" evidence="3">
    <location>
        <begin position="25"/>
        <end position="112"/>
    </location>
</feature>
<dbReference type="Gene3D" id="1.25.40.20">
    <property type="entry name" value="Ankyrin repeat-containing domain"/>
    <property type="match status" value="2"/>
</dbReference>
<evidence type="ECO:0008006" key="7">
    <source>
        <dbReference type="Google" id="ProtNLM"/>
    </source>
</evidence>
<reference evidence="5" key="1">
    <citation type="journal article" date="2021" name="Nat. Commun.">
        <title>Genetic determinants of endophytism in the Arabidopsis root mycobiome.</title>
        <authorList>
            <person name="Mesny F."/>
            <person name="Miyauchi S."/>
            <person name="Thiergart T."/>
            <person name="Pickel B."/>
            <person name="Atanasova L."/>
            <person name="Karlsson M."/>
            <person name="Huettel B."/>
            <person name="Barry K.W."/>
            <person name="Haridas S."/>
            <person name="Chen C."/>
            <person name="Bauer D."/>
            <person name="Andreopoulos W."/>
            <person name="Pangilinan J."/>
            <person name="LaButti K."/>
            <person name="Riley R."/>
            <person name="Lipzen A."/>
            <person name="Clum A."/>
            <person name="Drula E."/>
            <person name="Henrissat B."/>
            <person name="Kohler A."/>
            <person name="Grigoriev I.V."/>
            <person name="Martin F.M."/>
            <person name="Hacquard S."/>
        </authorList>
    </citation>
    <scope>NUCLEOTIDE SEQUENCE</scope>
    <source>
        <strain evidence="5">MPI-SDFR-AT-0120</strain>
    </source>
</reference>
<dbReference type="EMBL" id="JAGMVJ010000010">
    <property type="protein sequence ID" value="KAH7086982.1"/>
    <property type="molecule type" value="Genomic_DNA"/>
</dbReference>
<dbReference type="PANTHER" id="PTHR10622:SF11">
    <property type="entry name" value="HET-DOMAIN-CONTAINING PROTEIN"/>
    <property type="match status" value="1"/>
</dbReference>